<keyword evidence="5" id="KW-1185">Reference proteome</keyword>
<dbReference type="InterPro" id="IPR027417">
    <property type="entry name" value="P-loop_NTPase"/>
</dbReference>
<gene>
    <name evidence="4" type="ORF">CXP39_01805</name>
</gene>
<dbReference type="OrthoDB" id="391791at2"/>
<sequence length="214" mass="25071">MKIAIFGTVGAGKTTLIDKLKSKLPKDYQVFWEPLSDNPYFEDSYSPNQIISRAAAYKMELLMLANRMKQFLDSKQYQNVIYDRGIMDTIIFAHCNYEAGNIDERDWKVYREYFEISVLPSIFKGPNQEGYDLVVYLKVSPETSIRRIHTRAIERELAVDNVFWTKLTEMYDRWYLHLKDAFPFMVIDGNLEDPEIYANQVIAHVKQINSLGNK</sequence>
<keyword evidence="2" id="KW-0547">Nucleotide-binding</keyword>
<dbReference type="InterPro" id="IPR031314">
    <property type="entry name" value="DNK_dom"/>
</dbReference>
<evidence type="ECO:0000256" key="2">
    <source>
        <dbReference type="PIRSR" id="PIRSR000705-3"/>
    </source>
</evidence>
<dbReference type="PIRSF" id="PIRSF000705">
    <property type="entry name" value="DNK"/>
    <property type="match status" value="1"/>
</dbReference>
<dbReference type="EMBL" id="CP025257">
    <property type="protein sequence ID" value="AUF83525.1"/>
    <property type="molecule type" value="Genomic_DNA"/>
</dbReference>
<feature type="active site" description="Proton acceptor" evidence="1">
    <location>
        <position position="83"/>
    </location>
</feature>
<keyword evidence="4" id="KW-0418">Kinase</keyword>
<feature type="domain" description="Deoxynucleoside kinase" evidence="3">
    <location>
        <begin position="3"/>
        <end position="207"/>
    </location>
</feature>
<dbReference type="PANTHER" id="PTHR10513:SF35">
    <property type="entry name" value="DEOXYADENOSINE KINASE"/>
    <property type="match status" value="1"/>
</dbReference>
<accession>A0A2K9C926</accession>
<dbReference type="Pfam" id="PF01712">
    <property type="entry name" value="dNK"/>
    <property type="match status" value="1"/>
</dbReference>
<proteinExistence type="predicted"/>
<name>A0A2K9C926_9MOLU</name>
<dbReference type="PANTHER" id="PTHR10513">
    <property type="entry name" value="DEOXYNUCLEOSIDE KINASE"/>
    <property type="match status" value="1"/>
</dbReference>
<protein>
    <submittedName>
        <fullName evidence="4">Deoxynucleoside kinase</fullName>
    </submittedName>
</protein>
<evidence type="ECO:0000313" key="4">
    <source>
        <dbReference type="EMBL" id="AUF83525.1"/>
    </source>
</evidence>
<dbReference type="InterPro" id="IPR050566">
    <property type="entry name" value="Deoxyribonucleoside_kinase"/>
</dbReference>
<dbReference type="Proteomes" id="UP000233419">
    <property type="component" value="Chromosome"/>
</dbReference>
<keyword evidence="2" id="KW-0067">ATP-binding</keyword>
<dbReference type="InterPro" id="IPR002624">
    <property type="entry name" value="DCK/DGK"/>
</dbReference>
<evidence type="ECO:0000259" key="3">
    <source>
        <dbReference type="Pfam" id="PF01712"/>
    </source>
</evidence>
<keyword evidence="4" id="KW-0808">Transferase</keyword>
<organism evidence="4 5">
    <name type="scientific">Mesoplasma syrphidae</name>
    <dbReference type="NCBI Taxonomy" id="225999"/>
    <lineage>
        <taxon>Bacteria</taxon>
        <taxon>Bacillati</taxon>
        <taxon>Mycoplasmatota</taxon>
        <taxon>Mollicutes</taxon>
        <taxon>Entomoplasmatales</taxon>
        <taxon>Entomoplasmataceae</taxon>
        <taxon>Mesoplasma</taxon>
    </lineage>
</organism>
<dbReference type="SUPFAM" id="SSF52540">
    <property type="entry name" value="P-loop containing nucleoside triphosphate hydrolases"/>
    <property type="match status" value="1"/>
</dbReference>
<feature type="binding site" evidence="2">
    <location>
        <begin position="7"/>
        <end position="15"/>
    </location>
    <ligand>
        <name>ATP</name>
        <dbReference type="ChEBI" id="CHEBI:30616"/>
    </ligand>
</feature>
<dbReference type="AlphaFoldDB" id="A0A2K9C926"/>
<dbReference type="KEGG" id="msyr:CXP39_01805"/>
<feature type="binding site" evidence="2">
    <location>
        <begin position="147"/>
        <end position="151"/>
    </location>
    <ligand>
        <name>ATP</name>
        <dbReference type="ChEBI" id="CHEBI:30616"/>
    </ligand>
</feature>
<evidence type="ECO:0000313" key="5">
    <source>
        <dbReference type="Proteomes" id="UP000233419"/>
    </source>
</evidence>
<dbReference type="GO" id="GO:0019136">
    <property type="term" value="F:deoxynucleoside kinase activity"/>
    <property type="evidence" value="ECO:0007669"/>
    <property type="project" value="InterPro"/>
</dbReference>
<dbReference type="GO" id="GO:0005524">
    <property type="term" value="F:ATP binding"/>
    <property type="evidence" value="ECO:0007669"/>
    <property type="project" value="UniProtKB-KW"/>
</dbReference>
<dbReference type="GO" id="GO:0005737">
    <property type="term" value="C:cytoplasm"/>
    <property type="evidence" value="ECO:0007669"/>
    <property type="project" value="TreeGrafter"/>
</dbReference>
<evidence type="ECO:0000256" key="1">
    <source>
        <dbReference type="PIRSR" id="PIRSR000705-1"/>
    </source>
</evidence>
<dbReference type="RefSeq" id="WP_027048119.1">
    <property type="nucleotide sequence ID" value="NZ_CP025257.1"/>
</dbReference>
<reference evidence="4 5" key="1">
    <citation type="submission" date="2017-12" db="EMBL/GenBank/DDBJ databases">
        <title>Mesoplasma syrphidae YJS, Complete Genome.</title>
        <authorList>
            <person name="Knight T.F."/>
            <person name="Citino T."/>
            <person name="Rubinstein R."/>
            <person name="Neuschaefer Z."/>
        </authorList>
    </citation>
    <scope>NUCLEOTIDE SEQUENCE [LARGE SCALE GENOMIC DNA]</scope>
    <source>
        <strain evidence="4 5">YJS</strain>
    </source>
</reference>
<dbReference type="Gene3D" id="3.40.50.300">
    <property type="entry name" value="P-loop containing nucleotide triphosphate hydrolases"/>
    <property type="match status" value="1"/>
</dbReference>